<keyword evidence="2" id="KW-0547">Nucleotide-binding</keyword>
<evidence type="ECO:0000256" key="2">
    <source>
        <dbReference type="ARBA" id="ARBA00022741"/>
    </source>
</evidence>
<name>A0AAE0FRZ9_9CHLO</name>
<proteinExistence type="predicted"/>
<evidence type="ECO:0000313" key="4">
    <source>
        <dbReference type="EMBL" id="KAK3264672.1"/>
    </source>
</evidence>
<dbReference type="AlphaFoldDB" id="A0AAE0FRZ9"/>
<dbReference type="EMBL" id="LGRX02014410">
    <property type="protein sequence ID" value="KAK3264672.1"/>
    <property type="molecule type" value="Genomic_DNA"/>
</dbReference>
<organism evidence="4 5">
    <name type="scientific">Cymbomonas tetramitiformis</name>
    <dbReference type="NCBI Taxonomy" id="36881"/>
    <lineage>
        <taxon>Eukaryota</taxon>
        <taxon>Viridiplantae</taxon>
        <taxon>Chlorophyta</taxon>
        <taxon>Pyramimonadophyceae</taxon>
        <taxon>Pyramimonadales</taxon>
        <taxon>Pyramimonadaceae</taxon>
        <taxon>Cymbomonas</taxon>
    </lineage>
</organism>
<comment type="caution">
    <text evidence="4">The sequence shown here is derived from an EMBL/GenBank/DDBJ whole genome shotgun (WGS) entry which is preliminary data.</text>
</comment>
<evidence type="ECO:0000313" key="5">
    <source>
        <dbReference type="Proteomes" id="UP001190700"/>
    </source>
</evidence>
<dbReference type="Gene3D" id="3.30.590.20">
    <property type="match status" value="1"/>
</dbReference>
<evidence type="ECO:0000256" key="3">
    <source>
        <dbReference type="ARBA" id="ARBA00022840"/>
    </source>
</evidence>
<keyword evidence="3" id="KW-0067">ATP-binding</keyword>
<dbReference type="Proteomes" id="UP001190700">
    <property type="component" value="Unassembled WGS sequence"/>
</dbReference>
<sequence>MSSLKCSTTRAVSDRNIHITSRSSVRPRTPLHSTQCIKTSTRACLQVKHSRAPRRISKRNVTTASSVVPSDVVLSNTEPQIDFDDLVAFLASGSKPREEWRIGTEHEKFGFYLEDLRPMDYTAVKALLEGLVNRFKWEPMMEGEYIIGVKQNGQSVTLEPGGQFELS</sequence>
<gene>
    <name evidence="4" type="ORF">CYMTET_26594</name>
</gene>
<dbReference type="GO" id="GO:0005524">
    <property type="term" value="F:ATP binding"/>
    <property type="evidence" value="ECO:0007669"/>
    <property type="project" value="UniProtKB-KW"/>
</dbReference>
<dbReference type="GO" id="GO:0004357">
    <property type="term" value="F:glutamate-cysteine ligase activity"/>
    <property type="evidence" value="ECO:0007669"/>
    <property type="project" value="InterPro"/>
</dbReference>
<reference evidence="4 5" key="1">
    <citation type="journal article" date="2015" name="Genome Biol. Evol.">
        <title>Comparative Genomics of a Bacterivorous Green Alga Reveals Evolutionary Causalities and Consequences of Phago-Mixotrophic Mode of Nutrition.</title>
        <authorList>
            <person name="Burns J.A."/>
            <person name="Paasch A."/>
            <person name="Narechania A."/>
            <person name="Kim E."/>
        </authorList>
    </citation>
    <scope>NUCLEOTIDE SEQUENCE [LARGE SCALE GENOMIC DNA]</scope>
    <source>
        <strain evidence="4 5">PLY_AMNH</strain>
    </source>
</reference>
<evidence type="ECO:0000256" key="1">
    <source>
        <dbReference type="ARBA" id="ARBA00022598"/>
    </source>
</evidence>
<dbReference type="PANTHER" id="PTHR34378">
    <property type="entry name" value="GLUTAMATE--CYSTEINE LIGASE, CHLOROPLASTIC"/>
    <property type="match status" value="1"/>
</dbReference>
<keyword evidence="1 4" id="KW-0436">Ligase</keyword>
<accession>A0AAE0FRZ9</accession>
<dbReference type="PANTHER" id="PTHR34378:SF1">
    <property type="entry name" value="GLUTAMATE--CYSTEINE LIGASE, CHLOROPLASTIC"/>
    <property type="match status" value="1"/>
</dbReference>
<dbReference type="GO" id="GO:0006750">
    <property type="term" value="P:glutathione biosynthetic process"/>
    <property type="evidence" value="ECO:0007669"/>
    <property type="project" value="InterPro"/>
</dbReference>
<dbReference type="InterPro" id="IPR035434">
    <property type="entry name" value="GCL_bact_plant"/>
</dbReference>
<protein>
    <submittedName>
        <fullName evidence="4">Glutamate--cysteine ligase</fullName>
    </submittedName>
</protein>
<keyword evidence="5" id="KW-1185">Reference proteome</keyword>
<feature type="non-terminal residue" evidence="4">
    <location>
        <position position="167"/>
    </location>
</feature>